<name>A0AAD7KKG1_9AGAR</name>
<accession>A0AAD7KKG1</accession>
<evidence type="ECO:0000256" key="1">
    <source>
        <dbReference type="SAM" id="MobiDB-lite"/>
    </source>
</evidence>
<dbReference type="AlphaFoldDB" id="A0AAD7KKG1"/>
<protein>
    <submittedName>
        <fullName evidence="2">Uncharacterized protein</fullName>
    </submittedName>
</protein>
<keyword evidence="3" id="KW-1185">Reference proteome</keyword>
<dbReference type="EMBL" id="JARJLG010000001">
    <property type="protein sequence ID" value="KAJ7785308.1"/>
    <property type="molecule type" value="Genomic_DNA"/>
</dbReference>
<organism evidence="2 3">
    <name type="scientific">Mycena maculata</name>
    <dbReference type="NCBI Taxonomy" id="230809"/>
    <lineage>
        <taxon>Eukaryota</taxon>
        <taxon>Fungi</taxon>
        <taxon>Dikarya</taxon>
        <taxon>Basidiomycota</taxon>
        <taxon>Agaricomycotina</taxon>
        <taxon>Agaricomycetes</taxon>
        <taxon>Agaricomycetidae</taxon>
        <taxon>Agaricales</taxon>
        <taxon>Marasmiineae</taxon>
        <taxon>Mycenaceae</taxon>
        <taxon>Mycena</taxon>
    </lineage>
</organism>
<proteinExistence type="predicted"/>
<dbReference type="Proteomes" id="UP001215280">
    <property type="component" value="Unassembled WGS sequence"/>
</dbReference>
<comment type="caution">
    <text evidence="2">The sequence shown here is derived from an EMBL/GenBank/DDBJ whole genome shotgun (WGS) entry which is preliminary data.</text>
</comment>
<feature type="compositionally biased region" description="Basic and acidic residues" evidence="1">
    <location>
        <begin position="17"/>
        <end position="40"/>
    </location>
</feature>
<reference evidence="2" key="1">
    <citation type="submission" date="2023-03" db="EMBL/GenBank/DDBJ databases">
        <title>Massive genome expansion in bonnet fungi (Mycena s.s.) driven by repeated elements and novel gene families across ecological guilds.</title>
        <authorList>
            <consortium name="Lawrence Berkeley National Laboratory"/>
            <person name="Harder C.B."/>
            <person name="Miyauchi S."/>
            <person name="Viragh M."/>
            <person name="Kuo A."/>
            <person name="Thoen E."/>
            <person name="Andreopoulos B."/>
            <person name="Lu D."/>
            <person name="Skrede I."/>
            <person name="Drula E."/>
            <person name="Henrissat B."/>
            <person name="Morin E."/>
            <person name="Kohler A."/>
            <person name="Barry K."/>
            <person name="LaButti K."/>
            <person name="Morin E."/>
            <person name="Salamov A."/>
            <person name="Lipzen A."/>
            <person name="Mereny Z."/>
            <person name="Hegedus B."/>
            <person name="Baldrian P."/>
            <person name="Stursova M."/>
            <person name="Weitz H."/>
            <person name="Taylor A."/>
            <person name="Grigoriev I.V."/>
            <person name="Nagy L.G."/>
            <person name="Martin F."/>
            <person name="Kauserud H."/>
        </authorList>
    </citation>
    <scope>NUCLEOTIDE SEQUENCE</scope>
    <source>
        <strain evidence="2">CBHHK188m</strain>
    </source>
</reference>
<feature type="region of interest" description="Disordered" evidence="1">
    <location>
        <begin position="16"/>
        <end position="40"/>
    </location>
</feature>
<evidence type="ECO:0000313" key="3">
    <source>
        <dbReference type="Proteomes" id="UP001215280"/>
    </source>
</evidence>
<sequence>MPTAFTTIAIESHPQIRHTEPRKRVPWTAEKRQENKEKCTEKQDGIDAALVAWWDGTVALVEDLSTRYKKKPKYFLEMMFQGGAHMVHSQGKPNPYNAFRAEKAAECHERGEAKDVPTLHTDYFDEYKSLTVAEKDALVERFKDMKTREVKLRRDTPCAKIQDVANIARNMKLLMVGLSTRVGVEGFFCIVRNSTDFHMQPQWFFTSRELEQYMPIATRRKWVTAEVGTKVEAFCVAGSDVVNLLCTSKQKADFLKAGVREGITEKLIAITGDANAQMAYVWYKEDVMQKYGVALVGWTFPEIVNPSELSLSVKPLQEVHDAIKNNNCKFSRLSAQQLRARKEKWEDNVAAGRVEAKHRATLNGLLRFNGLNMQLPKSPLSND</sequence>
<evidence type="ECO:0000313" key="2">
    <source>
        <dbReference type="EMBL" id="KAJ7785308.1"/>
    </source>
</evidence>
<gene>
    <name evidence="2" type="ORF">DFH07DRAFT_948388</name>
</gene>